<evidence type="ECO:0000256" key="1">
    <source>
        <dbReference type="ARBA" id="ARBA00006787"/>
    </source>
</evidence>
<dbReference type="InterPro" id="IPR004294">
    <property type="entry name" value="Carotenoid_Oase"/>
</dbReference>
<gene>
    <name evidence="8" type="ORF">TCHU04912_LOCUS19858</name>
</gene>
<dbReference type="GO" id="GO:0010436">
    <property type="term" value="F:carotenoid dioxygenase activity"/>
    <property type="evidence" value="ECO:0007669"/>
    <property type="project" value="TreeGrafter"/>
</dbReference>
<evidence type="ECO:0000256" key="4">
    <source>
        <dbReference type="ARBA" id="ARBA00023004"/>
    </source>
</evidence>
<comment type="similarity">
    <text evidence="1">Belongs to the carotenoid oxygenase family.</text>
</comment>
<evidence type="ECO:0000256" key="6">
    <source>
        <dbReference type="ARBA" id="ARBA00048709"/>
    </source>
</evidence>
<dbReference type="EC" id="1.14.99.n4" evidence="5"/>
<comment type="cofactor">
    <cofactor evidence="7">
        <name>Fe(2+)</name>
        <dbReference type="ChEBI" id="CHEBI:29033"/>
    </cofactor>
    <text evidence="7">Binds 1 Fe(2+) ion per subunit.</text>
</comment>
<protein>
    <recommendedName>
        <fullName evidence="5">carotenoid 9,10-dioxygenase</fullName>
        <ecNumber evidence="5">1.14.99.n4</ecNumber>
    </recommendedName>
</protein>
<dbReference type="GO" id="GO:0016121">
    <property type="term" value="P:carotene catabolic process"/>
    <property type="evidence" value="ECO:0007669"/>
    <property type="project" value="TreeGrafter"/>
</dbReference>
<dbReference type="PANTHER" id="PTHR10543:SF89">
    <property type="entry name" value="CAROTENOID 9,10(9',10')-CLEAVAGE DIOXYGENASE 1"/>
    <property type="match status" value="1"/>
</dbReference>
<reference evidence="8" key="1">
    <citation type="submission" date="2021-01" db="EMBL/GenBank/DDBJ databases">
        <authorList>
            <person name="Corre E."/>
            <person name="Pelletier E."/>
            <person name="Niang G."/>
            <person name="Scheremetjew M."/>
            <person name="Finn R."/>
            <person name="Kale V."/>
            <person name="Holt S."/>
            <person name="Cochrane G."/>
            <person name="Meng A."/>
            <person name="Brown T."/>
            <person name="Cohen L."/>
        </authorList>
    </citation>
    <scope>NUCLEOTIDE SEQUENCE</scope>
    <source>
        <strain evidence="8">PLY429</strain>
    </source>
</reference>
<feature type="binding site" evidence="7">
    <location>
        <position position="246"/>
    </location>
    <ligand>
        <name>Fe cation</name>
        <dbReference type="ChEBI" id="CHEBI:24875"/>
        <note>catalytic</note>
    </ligand>
</feature>
<keyword evidence="4 7" id="KW-0408">Iron</keyword>
<evidence type="ECO:0000313" key="8">
    <source>
        <dbReference type="EMBL" id="CAD9219086.1"/>
    </source>
</evidence>
<proteinExistence type="inferred from homology"/>
<sequence>MGALTPPTTTGNTRVRLPLLLSSCIGNGHPLLLTRVMVEQPVGRIGTLLSWPLYFLEVALHFLLGNTKRGKSVKYLKGNFRPVRREVQQEGLEVVEGELPADLSGCFLRIGPNPAHNPVGAYHWFDGDGLVHACRIKDGRASYANRWVHTKRFLEERALGWSSYTKLGDLSGFGGLVCLGLASLKKTLGVNVDGKGTGNTAMVYHAKRLLALHEGDMPYALKVACEGVVETVERVSFGKLKAFTAHPKIDQSTGHMHFFGYDVREKPYCTYAVVDESGKLVKTAPIDIPRPVMMHDFAITANYSIFIDTPLVFNPEVMVKEGKIPFVFDEKKGIRFGLRPHSAAGDDVDAVQWFELPSQMIFHVANAWEDGDNIHLYACAFKRLDLNMLGDESGLKREEAAPFLSHYVPSTAEHACSCYPFLFLSQVTVICRAGRQS</sequence>
<dbReference type="PANTHER" id="PTHR10543">
    <property type="entry name" value="BETA-CAROTENE DIOXYGENASE"/>
    <property type="match status" value="1"/>
</dbReference>
<evidence type="ECO:0000256" key="7">
    <source>
        <dbReference type="PIRSR" id="PIRSR604294-1"/>
    </source>
</evidence>
<dbReference type="AlphaFoldDB" id="A0A7S1X8S3"/>
<dbReference type="GO" id="GO:0046872">
    <property type="term" value="F:metal ion binding"/>
    <property type="evidence" value="ECO:0007669"/>
    <property type="project" value="UniProtKB-KW"/>
</dbReference>
<comment type="catalytic activity">
    <reaction evidence="6">
        <text>all-trans-zeaxanthin + 2 O2 = 4,9-dimethyldodeca-2,4,6,8,10-pentaenedial + 2 (3R)-hydroxy-beta-ionone</text>
        <dbReference type="Rhea" id="RHEA:26393"/>
        <dbReference type="ChEBI" id="CHEBI:15379"/>
        <dbReference type="ChEBI" id="CHEBI:27547"/>
        <dbReference type="ChEBI" id="CHEBI:53171"/>
        <dbReference type="ChEBI" id="CHEBI:53173"/>
        <dbReference type="EC" id="1.14.99.n4"/>
    </reaction>
</comment>
<dbReference type="GO" id="GO:0009570">
    <property type="term" value="C:chloroplast stroma"/>
    <property type="evidence" value="ECO:0007669"/>
    <property type="project" value="TreeGrafter"/>
</dbReference>
<evidence type="ECO:0000256" key="3">
    <source>
        <dbReference type="ARBA" id="ARBA00023002"/>
    </source>
</evidence>
<keyword evidence="2 7" id="KW-0479">Metal-binding</keyword>
<name>A0A7S1X8S3_9CHLO</name>
<dbReference type="Pfam" id="PF03055">
    <property type="entry name" value="RPE65"/>
    <property type="match status" value="1"/>
</dbReference>
<evidence type="ECO:0000256" key="2">
    <source>
        <dbReference type="ARBA" id="ARBA00022723"/>
    </source>
</evidence>
<accession>A0A7S1X8S3</accession>
<feature type="binding site" evidence="7">
    <location>
        <position position="295"/>
    </location>
    <ligand>
        <name>Fe cation</name>
        <dbReference type="ChEBI" id="CHEBI:24875"/>
        <note>catalytic</note>
    </ligand>
</feature>
<keyword evidence="3" id="KW-0560">Oxidoreductase</keyword>
<feature type="binding site" evidence="7">
    <location>
        <position position="363"/>
    </location>
    <ligand>
        <name>Fe cation</name>
        <dbReference type="ChEBI" id="CHEBI:24875"/>
        <note>catalytic</note>
    </ligand>
</feature>
<evidence type="ECO:0000256" key="5">
    <source>
        <dbReference type="ARBA" id="ARBA00039084"/>
    </source>
</evidence>
<dbReference type="EMBL" id="HBGG01038560">
    <property type="protein sequence ID" value="CAD9219086.1"/>
    <property type="molecule type" value="Transcribed_RNA"/>
</dbReference>
<organism evidence="8">
    <name type="scientific">Tetraselmis chuii</name>
    <dbReference type="NCBI Taxonomy" id="63592"/>
    <lineage>
        <taxon>Eukaryota</taxon>
        <taxon>Viridiplantae</taxon>
        <taxon>Chlorophyta</taxon>
        <taxon>core chlorophytes</taxon>
        <taxon>Chlorodendrophyceae</taxon>
        <taxon>Chlorodendrales</taxon>
        <taxon>Chlorodendraceae</taxon>
        <taxon>Tetraselmis</taxon>
    </lineage>
</organism>